<dbReference type="Proteomes" id="UP000177107">
    <property type="component" value="Unassembled WGS sequence"/>
</dbReference>
<organism evidence="2 3">
    <name type="scientific">Candidatus Kaiserbacteria bacterium RIFCSPHIGHO2_02_FULL_56_30</name>
    <dbReference type="NCBI Taxonomy" id="1798499"/>
    <lineage>
        <taxon>Bacteria</taxon>
        <taxon>Candidatus Kaiseribacteriota</taxon>
    </lineage>
</organism>
<evidence type="ECO:0000313" key="3">
    <source>
        <dbReference type="Proteomes" id="UP000177107"/>
    </source>
</evidence>
<accession>A0A1F6E504</accession>
<dbReference type="SUPFAM" id="SSF69786">
    <property type="entry name" value="YggU-like"/>
    <property type="match status" value="1"/>
</dbReference>
<dbReference type="SMART" id="SM01152">
    <property type="entry name" value="DUF167"/>
    <property type="match status" value="1"/>
</dbReference>
<dbReference type="InterPro" id="IPR003746">
    <property type="entry name" value="DUF167"/>
</dbReference>
<reference evidence="2 3" key="1">
    <citation type="journal article" date="2016" name="Nat. Commun.">
        <title>Thousands of microbial genomes shed light on interconnected biogeochemical processes in an aquifer system.</title>
        <authorList>
            <person name="Anantharaman K."/>
            <person name="Brown C.T."/>
            <person name="Hug L.A."/>
            <person name="Sharon I."/>
            <person name="Castelle C.J."/>
            <person name="Probst A.J."/>
            <person name="Thomas B.C."/>
            <person name="Singh A."/>
            <person name="Wilkins M.J."/>
            <person name="Karaoz U."/>
            <person name="Brodie E.L."/>
            <person name="Williams K.H."/>
            <person name="Hubbard S.S."/>
            <person name="Banfield J.F."/>
        </authorList>
    </citation>
    <scope>NUCLEOTIDE SEQUENCE [LARGE SCALE GENOMIC DNA]</scope>
</reference>
<evidence type="ECO:0000256" key="1">
    <source>
        <dbReference type="ARBA" id="ARBA00010364"/>
    </source>
</evidence>
<comment type="caution">
    <text evidence="2">The sequence shown here is derived from an EMBL/GenBank/DDBJ whole genome shotgun (WGS) entry which is preliminary data.</text>
</comment>
<dbReference type="Gene3D" id="3.30.1200.10">
    <property type="entry name" value="YggU-like"/>
    <property type="match status" value="1"/>
</dbReference>
<protein>
    <submittedName>
        <fullName evidence="2">Uncharacterized protein</fullName>
    </submittedName>
</protein>
<evidence type="ECO:0000313" key="2">
    <source>
        <dbReference type="EMBL" id="OGG68794.1"/>
    </source>
</evidence>
<dbReference type="Pfam" id="PF02594">
    <property type="entry name" value="DUF167"/>
    <property type="match status" value="1"/>
</dbReference>
<dbReference type="NCBIfam" id="TIGR00251">
    <property type="entry name" value="DUF167 family protein"/>
    <property type="match status" value="1"/>
</dbReference>
<proteinExistence type="inferred from homology"/>
<dbReference type="STRING" id="1798499.A3C95_01950"/>
<dbReference type="EMBL" id="MFLM01000003">
    <property type="protein sequence ID" value="OGG68794.1"/>
    <property type="molecule type" value="Genomic_DNA"/>
</dbReference>
<name>A0A1F6E504_9BACT</name>
<comment type="similarity">
    <text evidence="1">Belongs to the UPF0235 family.</text>
</comment>
<dbReference type="AlphaFoldDB" id="A0A1F6E504"/>
<gene>
    <name evidence="2" type="ORF">A3C95_01950</name>
</gene>
<sequence length="73" mass="8294">MYIRVRVTAGARKESVIEVDSKRLEIAVKEKAKDNAANRRVVELVARHYRVPVKSVRITRGHTSPAKLLTILE</sequence>
<dbReference type="InterPro" id="IPR036591">
    <property type="entry name" value="YggU-like_sf"/>
</dbReference>